<reference evidence="7" key="1">
    <citation type="submission" date="2018-03" db="EMBL/GenBank/DDBJ databases">
        <title>Genomic analysis of the strain SH-1 isolated from shrimp intestine.</title>
        <authorList>
            <person name="Kim Y.-S."/>
            <person name="Kim S.-E."/>
            <person name="Kim K.-H."/>
        </authorList>
    </citation>
    <scope>NUCLEOTIDE SEQUENCE [LARGE SCALE GENOMIC DNA]</scope>
    <source>
        <strain evidence="7">SH-1</strain>
    </source>
</reference>
<keyword evidence="7" id="KW-1185">Reference proteome</keyword>
<feature type="domain" description="HTH lysR-type" evidence="5">
    <location>
        <begin position="1"/>
        <end position="59"/>
    </location>
</feature>
<sequence>MSYFDNIRTFVRVYELGSMSAAGRDLRVSPAVTSSRISQLEEHLGVRLFQRTTRSLTPTEQGKSFYRGATDILEAVESAEAQIVNITENLKGSLYVAAPLGVGRRLIAPQVPDFLKEYPEVNVRLRLTDRKVDLTTEGLDLAFFLGQPEDSNLRIRKIADVERILCASPDYVERRGMPESGSDLVSDGHECLSLRFPGATEFQWLLTTPAGPKRFRVSGRYESDDGDVLTDWALAGHGVAMKPVYEIADHLRAGTLVPVAGKTPPEPIQMACLFTHRRRQDPKTRLFMEFMIDRVAAIIKATDQRS</sequence>
<keyword evidence="4" id="KW-0804">Transcription</keyword>
<dbReference type="Pfam" id="PF00126">
    <property type="entry name" value="HTH_1"/>
    <property type="match status" value="1"/>
</dbReference>
<organism evidence="6 7">
    <name type="scientific">Pukyongiella litopenaei</name>
    <dbReference type="NCBI Taxonomy" id="2605946"/>
    <lineage>
        <taxon>Bacteria</taxon>
        <taxon>Pseudomonadati</taxon>
        <taxon>Pseudomonadota</taxon>
        <taxon>Alphaproteobacteria</taxon>
        <taxon>Rhodobacterales</taxon>
        <taxon>Paracoccaceae</taxon>
        <taxon>Pukyongiella</taxon>
    </lineage>
</organism>
<dbReference type="InterPro" id="IPR058163">
    <property type="entry name" value="LysR-type_TF_proteobact-type"/>
</dbReference>
<dbReference type="KEGG" id="thas:C6Y53_13950"/>
<dbReference type="PANTHER" id="PTHR30537">
    <property type="entry name" value="HTH-TYPE TRANSCRIPTIONAL REGULATOR"/>
    <property type="match status" value="1"/>
</dbReference>
<evidence type="ECO:0000256" key="4">
    <source>
        <dbReference type="ARBA" id="ARBA00023163"/>
    </source>
</evidence>
<evidence type="ECO:0000259" key="5">
    <source>
        <dbReference type="PROSITE" id="PS50931"/>
    </source>
</evidence>
<comment type="similarity">
    <text evidence="1">Belongs to the LysR transcriptional regulatory family.</text>
</comment>
<evidence type="ECO:0000256" key="2">
    <source>
        <dbReference type="ARBA" id="ARBA00023015"/>
    </source>
</evidence>
<dbReference type="InterPro" id="IPR000847">
    <property type="entry name" value="LysR_HTH_N"/>
</dbReference>
<keyword evidence="2" id="KW-0805">Transcription regulation</keyword>
<dbReference type="SUPFAM" id="SSF46785">
    <property type="entry name" value="Winged helix' DNA-binding domain"/>
    <property type="match status" value="1"/>
</dbReference>
<dbReference type="AlphaFoldDB" id="A0A2S0MS50"/>
<dbReference type="Gene3D" id="3.40.190.290">
    <property type="match status" value="1"/>
</dbReference>
<dbReference type="CDD" id="cd08422">
    <property type="entry name" value="PBP2_CrgA_like"/>
    <property type="match status" value="1"/>
</dbReference>
<dbReference type="PROSITE" id="PS50931">
    <property type="entry name" value="HTH_LYSR"/>
    <property type="match status" value="1"/>
</dbReference>
<dbReference type="GO" id="GO:0003700">
    <property type="term" value="F:DNA-binding transcription factor activity"/>
    <property type="evidence" value="ECO:0007669"/>
    <property type="project" value="InterPro"/>
</dbReference>
<dbReference type="GO" id="GO:0003677">
    <property type="term" value="F:DNA binding"/>
    <property type="evidence" value="ECO:0007669"/>
    <property type="project" value="UniProtKB-KW"/>
</dbReference>
<dbReference type="FunFam" id="1.10.10.10:FF:000001">
    <property type="entry name" value="LysR family transcriptional regulator"/>
    <property type="match status" value="1"/>
</dbReference>
<dbReference type="Pfam" id="PF03466">
    <property type="entry name" value="LysR_substrate"/>
    <property type="match status" value="1"/>
</dbReference>
<name>A0A2S0MS50_9RHOB</name>
<dbReference type="PANTHER" id="PTHR30537:SF5">
    <property type="entry name" value="HTH-TYPE TRANSCRIPTIONAL ACTIVATOR TTDR-RELATED"/>
    <property type="match status" value="1"/>
</dbReference>
<dbReference type="InterPro" id="IPR036390">
    <property type="entry name" value="WH_DNA-bd_sf"/>
</dbReference>
<dbReference type="Proteomes" id="UP000237655">
    <property type="component" value="Chromosome"/>
</dbReference>
<dbReference type="EMBL" id="CP027665">
    <property type="protein sequence ID" value="AVO38686.1"/>
    <property type="molecule type" value="Genomic_DNA"/>
</dbReference>
<dbReference type="Gene3D" id="1.10.10.10">
    <property type="entry name" value="Winged helix-like DNA-binding domain superfamily/Winged helix DNA-binding domain"/>
    <property type="match status" value="1"/>
</dbReference>
<evidence type="ECO:0000256" key="1">
    <source>
        <dbReference type="ARBA" id="ARBA00009437"/>
    </source>
</evidence>
<dbReference type="InterPro" id="IPR005119">
    <property type="entry name" value="LysR_subst-bd"/>
</dbReference>
<gene>
    <name evidence="6" type="ORF">C6Y53_13950</name>
</gene>
<evidence type="ECO:0000256" key="3">
    <source>
        <dbReference type="ARBA" id="ARBA00023125"/>
    </source>
</evidence>
<dbReference type="InterPro" id="IPR036388">
    <property type="entry name" value="WH-like_DNA-bd_sf"/>
</dbReference>
<evidence type="ECO:0000313" key="6">
    <source>
        <dbReference type="EMBL" id="AVO38686.1"/>
    </source>
</evidence>
<dbReference type="SUPFAM" id="SSF53850">
    <property type="entry name" value="Periplasmic binding protein-like II"/>
    <property type="match status" value="1"/>
</dbReference>
<keyword evidence="3" id="KW-0238">DNA-binding</keyword>
<evidence type="ECO:0000313" key="7">
    <source>
        <dbReference type="Proteomes" id="UP000237655"/>
    </source>
</evidence>
<protein>
    <submittedName>
        <fullName evidence="6">LysR family transcriptional regulator</fullName>
    </submittedName>
</protein>
<dbReference type="RefSeq" id="WP_106472997.1">
    <property type="nucleotide sequence ID" value="NZ_CP027665.1"/>
</dbReference>
<accession>A0A2S0MS50</accession>
<proteinExistence type="inferred from homology"/>